<dbReference type="InterPro" id="IPR030679">
    <property type="entry name" value="ABC_ATPase_HisP-typ"/>
</dbReference>
<dbReference type="Pfam" id="PF00005">
    <property type="entry name" value="ABC_tran"/>
    <property type="match status" value="1"/>
</dbReference>
<dbReference type="InterPro" id="IPR003593">
    <property type="entry name" value="AAA+_ATPase"/>
</dbReference>
<evidence type="ECO:0000256" key="3">
    <source>
        <dbReference type="ARBA" id="ARBA00022475"/>
    </source>
</evidence>
<evidence type="ECO:0000256" key="7">
    <source>
        <dbReference type="ARBA" id="ARBA00022967"/>
    </source>
</evidence>
<dbReference type="PROSITE" id="PS00211">
    <property type="entry name" value="ABC_TRANSPORTER_1"/>
    <property type="match status" value="1"/>
</dbReference>
<evidence type="ECO:0000256" key="12">
    <source>
        <dbReference type="ARBA" id="ARBA00047624"/>
    </source>
</evidence>
<evidence type="ECO:0000256" key="4">
    <source>
        <dbReference type="ARBA" id="ARBA00022519"/>
    </source>
</evidence>
<keyword evidence="8" id="KW-0029">Amino-acid transport</keyword>
<dbReference type="GO" id="GO:0005886">
    <property type="term" value="C:plasma membrane"/>
    <property type="evidence" value="ECO:0007669"/>
    <property type="project" value="UniProtKB-SubCell"/>
</dbReference>
<evidence type="ECO:0000313" key="16">
    <source>
        <dbReference type="Proteomes" id="UP000544090"/>
    </source>
</evidence>
<dbReference type="InterPro" id="IPR003439">
    <property type="entry name" value="ABC_transporter-like_ATP-bd"/>
</dbReference>
<keyword evidence="5" id="KW-0547">Nucleotide-binding</keyword>
<dbReference type="EMBL" id="JAAZSQ010000012">
    <property type="protein sequence ID" value="NKX55421.1"/>
    <property type="molecule type" value="Genomic_DNA"/>
</dbReference>
<dbReference type="SUPFAM" id="SSF52540">
    <property type="entry name" value="P-loop containing nucleoside triphosphate hydrolases"/>
    <property type="match status" value="1"/>
</dbReference>
<dbReference type="CDD" id="cd03262">
    <property type="entry name" value="ABC_HisP_GlnQ"/>
    <property type="match status" value="1"/>
</dbReference>
<dbReference type="Proteomes" id="UP000544090">
    <property type="component" value="Unassembled WGS sequence"/>
</dbReference>
<dbReference type="PANTHER" id="PTHR43166">
    <property type="entry name" value="AMINO ACID IMPORT ATP-BINDING PROTEIN"/>
    <property type="match status" value="1"/>
</dbReference>
<keyword evidence="4" id="KW-0997">Cell inner membrane</keyword>
<organism evidence="15 16">
    <name type="scientific">Arthrobacter mobilis</name>
    <dbReference type="NCBI Taxonomy" id="2724944"/>
    <lineage>
        <taxon>Bacteria</taxon>
        <taxon>Bacillati</taxon>
        <taxon>Actinomycetota</taxon>
        <taxon>Actinomycetes</taxon>
        <taxon>Micrococcales</taxon>
        <taxon>Micrococcaceae</taxon>
        <taxon>Arthrobacter</taxon>
    </lineage>
</organism>
<sequence length="262" mass="28863">MTTSNPLTPEQETATPAVELDGIRLRYGNHLALKDVSLELAAGEVMAMIGPSGSGKSSLLRCINLLERPESGILRVFGQSVPLEREIAAKELAQLRRKVGMVFQSFNLFPHLPVLRNITLPQERVLKRSRDEAEARARELLERVGLGDKADAYPGKLSGGQQQRVAIARALAMDPRVLLFDEPTSALDPELGIEVLAVMRDLAETGVTMMVVTHEIHFAADVADRIVVMADGQILEQGDPDQVLTDPQTERTQRFLRAVKDR</sequence>
<comment type="subcellular location">
    <subcellularLocation>
        <location evidence="1">Cell inner membrane</location>
    </subcellularLocation>
</comment>
<comment type="catalytic activity">
    <reaction evidence="13">
        <text>L-arginine(out) + ATP + H2O = L-arginine(in) + ADP + phosphate + H(+)</text>
        <dbReference type="Rhea" id="RHEA:29879"/>
        <dbReference type="ChEBI" id="CHEBI:15377"/>
        <dbReference type="ChEBI" id="CHEBI:15378"/>
        <dbReference type="ChEBI" id="CHEBI:30616"/>
        <dbReference type="ChEBI" id="CHEBI:32682"/>
        <dbReference type="ChEBI" id="CHEBI:43474"/>
        <dbReference type="ChEBI" id="CHEBI:456216"/>
        <dbReference type="EC" id="7.4.2.1"/>
    </reaction>
    <physiologicalReaction direction="left-to-right" evidence="13">
        <dbReference type="Rhea" id="RHEA:29880"/>
    </physiologicalReaction>
</comment>
<keyword evidence="3" id="KW-1003">Cell membrane</keyword>
<dbReference type="AlphaFoldDB" id="A0A7X6HE75"/>
<evidence type="ECO:0000313" key="15">
    <source>
        <dbReference type="EMBL" id="NKX55421.1"/>
    </source>
</evidence>
<dbReference type="InterPro" id="IPR050086">
    <property type="entry name" value="MetN_ABC_transporter-like"/>
</dbReference>
<keyword evidence="6 15" id="KW-0067">ATP-binding</keyword>
<dbReference type="GO" id="GO:0015426">
    <property type="term" value="F:ATPase-coupled polar amino acid-transporter activity"/>
    <property type="evidence" value="ECO:0007669"/>
    <property type="project" value="UniProtKB-EC"/>
</dbReference>
<keyword evidence="2" id="KW-0813">Transport</keyword>
<evidence type="ECO:0000256" key="1">
    <source>
        <dbReference type="ARBA" id="ARBA00004533"/>
    </source>
</evidence>
<dbReference type="SMART" id="SM00382">
    <property type="entry name" value="AAA"/>
    <property type="match status" value="1"/>
</dbReference>
<evidence type="ECO:0000256" key="2">
    <source>
        <dbReference type="ARBA" id="ARBA00022448"/>
    </source>
</evidence>
<evidence type="ECO:0000259" key="14">
    <source>
        <dbReference type="PROSITE" id="PS50893"/>
    </source>
</evidence>
<dbReference type="PROSITE" id="PS50893">
    <property type="entry name" value="ABC_TRANSPORTER_2"/>
    <property type="match status" value="1"/>
</dbReference>
<evidence type="ECO:0000256" key="10">
    <source>
        <dbReference type="ARBA" id="ARBA00038850"/>
    </source>
</evidence>
<comment type="caution">
    <text evidence="15">The sequence shown here is derived from an EMBL/GenBank/DDBJ whole genome shotgun (WGS) entry which is preliminary data.</text>
</comment>
<gene>
    <name evidence="15" type="ORF">HGG74_12905</name>
</gene>
<dbReference type="EC" id="7.4.2.1" evidence="10"/>
<dbReference type="GO" id="GO:0016887">
    <property type="term" value="F:ATP hydrolysis activity"/>
    <property type="evidence" value="ECO:0007669"/>
    <property type="project" value="InterPro"/>
</dbReference>
<dbReference type="GO" id="GO:0005524">
    <property type="term" value="F:ATP binding"/>
    <property type="evidence" value="ECO:0007669"/>
    <property type="project" value="UniProtKB-KW"/>
</dbReference>
<dbReference type="PIRSF" id="PIRSF039085">
    <property type="entry name" value="ABC_ATPase_HisP"/>
    <property type="match status" value="1"/>
</dbReference>
<feature type="domain" description="ABC transporter" evidence="14">
    <location>
        <begin position="18"/>
        <end position="256"/>
    </location>
</feature>
<reference evidence="15 16" key="1">
    <citation type="submission" date="2020-04" db="EMBL/GenBank/DDBJ databases">
        <title>Arthrobacter sp. nov.</title>
        <authorList>
            <person name="Liu S."/>
        </authorList>
    </citation>
    <scope>NUCLEOTIDE SEQUENCE [LARGE SCALE GENOMIC DNA]</scope>
    <source>
        <strain evidence="15 16">E918</strain>
    </source>
</reference>
<keyword evidence="7" id="KW-1278">Translocase</keyword>
<proteinExistence type="predicted"/>
<evidence type="ECO:0000256" key="5">
    <source>
        <dbReference type="ARBA" id="ARBA00022741"/>
    </source>
</evidence>
<dbReference type="Gene3D" id="3.40.50.300">
    <property type="entry name" value="P-loop containing nucleotide triphosphate hydrolases"/>
    <property type="match status" value="1"/>
</dbReference>
<dbReference type="RefSeq" id="WP_168486932.1">
    <property type="nucleotide sequence ID" value="NZ_JAAZSQ010000012.1"/>
</dbReference>
<dbReference type="InterPro" id="IPR027417">
    <property type="entry name" value="P-loop_NTPase"/>
</dbReference>
<keyword evidence="16" id="KW-1185">Reference proteome</keyword>
<evidence type="ECO:0000256" key="6">
    <source>
        <dbReference type="ARBA" id="ARBA00022840"/>
    </source>
</evidence>
<keyword evidence="9" id="KW-0472">Membrane</keyword>
<evidence type="ECO:0000256" key="11">
    <source>
        <dbReference type="ARBA" id="ARBA00040096"/>
    </source>
</evidence>
<evidence type="ECO:0000256" key="9">
    <source>
        <dbReference type="ARBA" id="ARBA00023136"/>
    </source>
</evidence>
<accession>A0A7X6HE75</accession>
<dbReference type="InterPro" id="IPR017871">
    <property type="entry name" value="ABC_transporter-like_CS"/>
</dbReference>
<comment type="catalytic activity">
    <reaction evidence="12">
        <text>a polar amino acid(out) + ATP + H2O = a polar amino acid(in) + ADP + phosphate + H(+)</text>
        <dbReference type="Rhea" id="RHEA:14673"/>
        <dbReference type="ChEBI" id="CHEBI:15377"/>
        <dbReference type="ChEBI" id="CHEBI:15378"/>
        <dbReference type="ChEBI" id="CHEBI:30616"/>
        <dbReference type="ChEBI" id="CHEBI:43474"/>
        <dbReference type="ChEBI" id="CHEBI:62031"/>
        <dbReference type="ChEBI" id="CHEBI:456216"/>
        <dbReference type="EC" id="7.4.2.1"/>
    </reaction>
    <physiologicalReaction direction="left-to-right" evidence="12">
        <dbReference type="Rhea" id="RHEA:14674"/>
    </physiologicalReaction>
</comment>
<protein>
    <recommendedName>
        <fullName evidence="11">Arginine transport ATP-binding protein ArtP</fullName>
        <ecNumber evidence="10">7.4.2.1</ecNumber>
    </recommendedName>
</protein>
<name>A0A7X6HE75_9MICC</name>
<evidence type="ECO:0000256" key="8">
    <source>
        <dbReference type="ARBA" id="ARBA00022970"/>
    </source>
</evidence>
<dbReference type="PANTHER" id="PTHR43166:SF25">
    <property type="entry name" value="ARGININE TRANSPORT ATP-BINDING PROTEIN ARTP"/>
    <property type="match status" value="1"/>
</dbReference>
<evidence type="ECO:0000256" key="13">
    <source>
        <dbReference type="ARBA" id="ARBA00047796"/>
    </source>
</evidence>